<dbReference type="Proteomes" id="UP000243077">
    <property type="component" value="Chromosome"/>
</dbReference>
<dbReference type="Pfam" id="PF02518">
    <property type="entry name" value="HATPase_c"/>
    <property type="match status" value="1"/>
</dbReference>
<feature type="transmembrane region" description="Helical" evidence="16">
    <location>
        <begin position="21"/>
        <end position="48"/>
    </location>
</feature>
<dbReference type="Gene3D" id="3.30.565.10">
    <property type="entry name" value="Histidine kinase-like ATPase, C-terminal domain"/>
    <property type="match status" value="1"/>
</dbReference>
<feature type="domain" description="Histidine kinase" evidence="17">
    <location>
        <begin position="294"/>
        <end position="511"/>
    </location>
</feature>
<evidence type="ECO:0000256" key="14">
    <source>
        <dbReference type="ARBA" id="ARBA00035305"/>
    </source>
</evidence>
<dbReference type="GO" id="GO:0005886">
    <property type="term" value="C:plasma membrane"/>
    <property type="evidence" value="ECO:0007669"/>
    <property type="project" value="UniProtKB-SubCell"/>
</dbReference>
<evidence type="ECO:0000259" key="17">
    <source>
        <dbReference type="PROSITE" id="PS50109"/>
    </source>
</evidence>
<dbReference type="InterPro" id="IPR004358">
    <property type="entry name" value="Sig_transdc_His_kin-like_C"/>
</dbReference>
<evidence type="ECO:0000256" key="12">
    <source>
        <dbReference type="ARBA" id="ARBA00023012"/>
    </source>
</evidence>
<evidence type="ECO:0000256" key="9">
    <source>
        <dbReference type="ARBA" id="ARBA00022777"/>
    </source>
</evidence>
<keyword evidence="9 19" id="KW-0418">Kinase</keyword>
<proteinExistence type="predicted"/>
<evidence type="ECO:0000256" key="4">
    <source>
        <dbReference type="ARBA" id="ARBA00022475"/>
    </source>
</evidence>
<evidence type="ECO:0000256" key="2">
    <source>
        <dbReference type="ARBA" id="ARBA00004651"/>
    </source>
</evidence>
<dbReference type="InterPro" id="IPR005467">
    <property type="entry name" value="His_kinase_dom"/>
</dbReference>
<comment type="catalytic activity">
    <reaction evidence="1">
        <text>ATP + protein L-histidine = ADP + protein N-phospho-L-histidine.</text>
        <dbReference type="EC" id="2.7.13.3"/>
    </reaction>
</comment>
<feature type="transmembrane region" description="Helical" evidence="16">
    <location>
        <begin position="207"/>
        <end position="230"/>
    </location>
</feature>
<evidence type="ECO:0000256" key="1">
    <source>
        <dbReference type="ARBA" id="ARBA00000085"/>
    </source>
</evidence>
<dbReference type="InterPro" id="IPR036890">
    <property type="entry name" value="HATPase_C_sf"/>
</dbReference>
<dbReference type="CDD" id="cd06225">
    <property type="entry name" value="HAMP"/>
    <property type="match status" value="1"/>
</dbReference>
<dbReference type="FunFam" id="3.30.565.10:FF:000013">
    <property type="entry name" value="Two-component sensor histidine kinase"/>
    <property type="match status" value="1"/>
</dbReference>
<dbReference type="SUPFAM" id="SSF158472">
    <property type="entry name" value="HAMP domain-like"/>
    <property type="match status" value="1"/>
</dbReference>
<dbReference type="SUPFAM" id="SSF55874">
    <property type="entry name" value="ATPase domain of HSP90 chaperone/DNA topoisomerase II/histidine kinase"/>
    <property type="match status" value="1"/>
</dbReference>
<dbReference type="CDD" id="cd00075">
    <property type="entry name" value="HATPase"/>
    <property type="match status" value="1"/>
</dbReference>
<dbReference type="PRINTS" id="PR00344">
    <property type="entry name" value="BCTRLSENSOR"/>
</dbReference>
<keyword evidence="8" id="KW-0547">Nucleotide-binding</keyword>
<dbReference type="Gene3D" id="1.10.287.130">
    <property type="match status" value="1"/>
</dbReference>
<sequence length="568" mass="61396">MWGSLRWLRRALASPLRLWRVSLLTRTVVVAGLLSGLAVTVIGGYMSLTIQDSLFESRREQIVVESVRTGTQVQSLFDNSVTQAGTIDVETANSSAQTAIRTTQSSPGAGGFAILRTPGQITDQTMTSTSTAGLDISVVSSQIRQAVVQDPSRVHYQSVALSDGAGAIPALVTGSAIQVPSAGQYELYMVYDLSGVQATLTLVQQTLIVGSILLVVLITGVTWLVVRLAIGPVRIAARTAERLAEGYLEERIEERGEDVIATLARSFNKMADSMQSQIVRLAKLSQLQQHFVSDVSHELRTPLTTIRLAADVLYDKRDEWEPQSRRSIELLVAQIERFELMLTDLLEISRYDAGAVTLDRDQVNLVELLEDCLEQLAPLANQRGSSLVLEVLGGYGDVEADSRRVRRVLLNFVGNAIDHGEGKPIVAFVDSDQDTVSVAVRDWGVGMTTEEAARVFDRFWRADPSRQRTTGGTGLGLAIAQEDAIAHGGFIDVWSVAGEGSCFRLTLPRRAGKVVTHSPLPLPPESDHPDIGTTVHSGPAPDAKPSDRREGGTVSVNPEVTSAAEVTP</sequence>
<evidence type="ECO:0000256" key="5">
    <source>
        <dbReference type="ARBA" id="ARBA00022553"/>
    </source>
</evidence>
<evidence type="ECO:0000256" key="10">
    <source>
        <dbReference type="ARBA" id="ARBA00022840"/>
    </source>
</evidence>
<keyword evidence="6" id="KW-0808">Transferase</keyword>
<dbReference type="FunFam" id="1.10.287.130:FF:000010">
    <property type="entry name" value="Two-component sensor histidine kinase"/>
    <property type="match status" value="1"/>
</dbReference>
<keyword evidence="10" id="KW-0067">ATP-binding</keyword>
<accession>A0A2L2BSA5</accession>
<reference evidence="19 20" key="1">
    <citation type="submission" date="2018-02" db="EMBL/GenBank/DDBJ databases">
        <title>Complete genome of the streamlined marine actinobacterium Pontimonas salivibrio CL-TW6 adapted to coastal planktonic lifestype.</title>
        <authorList>
            <person name="Cho B.C."/>
            <person name="Hardies S.C."/>
            <person name="Jang G.I."/>
            <person name="Hwang C.Y."/>
        </authorList>
    </citation>
    <scope>NUCLEOTIDE SEQUENCE [LARGE SCALE GENOMIC DNA]</scope>
    <source>
        <strain evidence="19 20">CL-TW6</strain>
    </source>
</reference>
<evidence type="ECO:0000256" key="13">
    <source>
        <dbReference type="ARBA" id="ARBA00023136"/>
    </source>
</evidence>
<keyword evidence="4" id="KW-1003">Cell membrane</keyword>
<name>A0A2L2BSA5_9MICO</name>
<evidence type="ECO:0000256" key="11">
    <source>
        <dbReference type="ARBA" id="ARBA00022989"/>
    </source>
</evidence>
<dbReference type="PROSITE" id="PS50109">
    <property type="entry name" value="HIS_KIN"/>
    <property type="match status" value="1"/>
</dbReference>
<dbReference type="SMART" id="SM00388">
    <property type="entry name" value="HisKA"/>
    <property type="match status" value="1"/>
</dbReference>
<dbReference type="CDD" id="cd00082">
    <property type="entry name" value="HisKA"/>
    <property type="match status" value="1"/>
</dbReference>
<evidence type="ECO:0000256" key="15">
    <source>
        <dbReference type="SAM" id="MobiDB-lite"/>
    </source>
</evidence>
<dbReference type="SMART" id="SM00304">
    <property type="entry name" value="HAMP"/>
    <property type="match status" value="1"/>
</dbReference>
<gene>
    <name evidence="19" type="ORF">C3B54_111613</name>
</gene>
<evidence type="ECO:0000256" key="7">
    <source>
        <dbReference type="ARBA" id="ARBA00022692"/>
    </source>
</evidence>
<dbReference type="Pfam" id="PF00672">
    <property type="entry name" value="HAMP"/>
    <property type="match status" value="1"/>
</dbReference>
<dbReference type="SUPFAM" id="SSF47384">
    <property type="entry name" value="Homodimeric domain of signal transducing histidine kinase"/>
    <property type="match status" value="1"/>
</dbReference>
<dbReference type="EMBL" id="CP026923">
    <property type="protein sequence ID" value="AVG24548.1"/>
    <property type="molecule type" value="Genomic_DNA"/>
</dbReference>
<evidence type="ECO:0000256" key="16">
    <source>
        <dbReference type="SAM" id="Phobius"/>
    </source>
</evidence>
<dbReference type="Pfam" id="PF00512">
    <property type="entry name" value="HisKA"/>
    <property type="match status" value="1"/>
</dbReference>
<evidence type="ECO:0000256" key="3">
    <source>
        <dbReference type="ARBA" id="ARBA00012438"/>
    </source>
</evidence>
<dbReference type="PROSITE" id="PS50885">
    <property type="entry name" value="HAMP"/>
    <property type="match status" value="1"/>
</dbReference>
<feature type="region of interest" description="Disordered" evidence="15">
    <location>
        <begin position="516"/>
        <end position="568"/>
    </location>
</feature>
<protein>
    <recommendedName>
        <fullName evidence="14">Sensor histidine kinase MtrB</fullName>
        <ecNumber evidence="3">2.7.13.3</ecNumber>
    </recommendedName>
</protein>
<feature type="domain" description="HAMP" evidence="18">
    <location>
        <begin position="227"/>
        <end position="279"/>
    </location>
</feature>
<dbReference type="AlphaFoldDB" id="A0A2L2BSA5"/>
<dbReference type="NCBIfam" id="NF040691">
    <property type="entry name" value="MtrAB_MtrB"/>
    <property type="match status" value="1"/>
</dbReference>
<keyword evidence="20" id="KW-1185">Reference proteome</keyword>
<dbReference type="InterPro" id="IPR003660">
    <property type="entry name" value="HAMP_dom"/>
</dbReference>
<dbReference type="EC" id="2.7.13.3" evidence="3"/>
<dbReference type="PANTHER" id="PTHR43711:SF1">
    <property type="entry name" value="HISTIDINE KINASE 1"/>
    <property type="match status" value="1"/>
</dbReference>
<dbReference type="GO" id="GO:0000155">
    <property type="term" value="F:phosphorelay sensor kinase activity"/>
    <property type="evidence" value="ECO:0007669"/>
    <property type="project" value="InterPro"/>
</dbReference>
<dbReference type="InterPro" id="IPR003594">
    <property type="entry name" value="HATPase_dom"/>
</dbReference>
<comment type="subcellular location">
    <subcellularLocation>
        <location evidence="2">Cell membrane</location>
        <topology evidence="2">Multi-pass membrane protein</topology>
    </subcellularLocation>
</comment>
<organism evidence="19 20">
    <name type="scientific">Pontimonas salivibrio</name>
    <dbReference type="NCBI Taxonomy" id="1159327"/>
    <lineage>
        <taxon>Bacteria</taxon>
        <taxon>Bacillati</taxon>
        <taxon>Actinomycetota</taxon>
        <taxon>Actinomycetes</taxon>
        <taxon>Micrococcales</taxon>
        <taxon>Microbacteriaceae</taxon>
        <taxon>Pontimonas</taxon>
    </lineage>
</organism>
<keyword evidence="7 16" id="KW-0812">Transmembrane</keyword>
<dbReference type="InterPro" id="IPR003661">
    <property type="entry name" value="HisK_dim/P_dom"/>
</dbReference>
<keyword evidence="13 16" id="KW-0472">Membrane</keyword>
<keyword evidence="5" id="KW-0597">Phosphoprotein</keyword>
<dbReference type="GO" id="GO:0005524">
    <property type="term" value="F:ATP binding"/>
    <property type="evidence" value="ECO:0007669"/>
    <property type="project" value="UniProtKB-KW"/>
</dbReference>
<evidence type="ECO:0000256" key="8">
    <source>
        <dbReference type="ARBA" id="ARBA00022741"/>
    </source>
</evidence>
<dbReference type="PANTHER" id="PTHR43711">
    <property type="entry name" value="TWO-COMPONENT HISTIDINE KINASE"/>
    <property type="match status" value="1"/>
</dbReference>
<keyword evidence="12" id="KW-0902">Two-component regulatory system</keyword>
<dbReference type="SMART" id="SM00387">
    <property type="entry name" value="HATPase_c"/>
    <property type="match status" value="1"/>
</dbReference>
<evidence type="ECO:0000313" key="20">
    <source>
        <dbReference type="Proteomes" id="UP000243077"/>
    </source>
</evidence>
<evidence type="ECO:0000256" key="6">
    <source>
        <dbReference type="ARBA" id="ARBA00022679"/>
    </source>
</evidence>
<dbReference type="InterPro" id="IPR047669">
    <property type="entry name" value="MtrAB_MtrB"/>
</dbReference>
<dbReference type="Gene3D" id="6.10.340.10">
    <property type="match status" value="1"/>
</dbReference>
<evidence type="ECO:0000313" key="19">
    <source>
        <dbReference type="EMBL" id="AVG24548.1"/>
    </source>
</evidence>
<keyword evidence="11 16" id="KW-1133">Transmembrane helix</keyword>
<dbReference type="KEGG" id="psai:C3B54_111613"/>
<evidence type="ECO:0000259" key="18">
    <source>
        <dbReference type="PROSITE" id="PS50885"/>
    </source>
</evidence>
<dbReference type="InterPro" id="IPR050736">
    <property type="entry name" value="Sensor_HK_Regulatory"/>
</dbReference>
<dbReference type="InterPro" id="IPR036097">
    <property type="entry name" value="HisK_dim/P_sf"/>
</dbReference>